<accession>A0A927CVU0</accession>
<dbReference type="Proteomes" id="UP000602076">
    <property type="component" value="Unassembled WGS sequence"/>
</dbReference>
<dbReference type="GO" id="GO:0016787">
    <property type="term" value="F:hydrolase activity"/>
    <property type="evidence" value="ECO:0007669"/>
    <property type="project" value="InterPro"/>
</dbReference>
<comment type="caution">
    <text evidence="2">The sequence shown here is derived from an EMBL/GenBank/DDBJ whole genome shotgun (WGS) entry which is preliminary data.</text>
</comment>
<dbReference type="SUPFAM" id="SSF56300">
    <property type="entry name" value="Metallo-dependent phosphatases"/>
    <property type="match status" value="1"/>
</dbReference>
<feature type="domain" description="Calcineurin-like phosphoesterase" evidence="1">
    <location>
        <begin position="1"/>
        <end position="228"/>
    </location>
</feature>
<name>A0A927CVU0_9BACI</name>
<dbReference type="InterPro" id="IPR022302">
    <property type="entry name" value="Phosphoesterase_putative"/>
</dbReference>
<organism evidence="2 3">
    <name type="scientific">Peribacillus faecalis</name>
    <dbReference type="NCBI Taxonomy" id="2772559"/>
    <lineage>
        <taxon>Bacteria</taxon>
        <taxon>Bacillati</taxon>
        <taxon>Bacillota</taxon>
        <taxon>Bacilli</taxon>
        <taxon>Bacillales</taxon>
        <taxon>Bacillaceae</taxon>
        <taxon>Peribacillus</taxon>
    </lineage>
</organism>
<gene>
    <name evidence="2" type="ORF">IEO70_08735</name>
</gene>
<dbReference type="EMBL" id="JACXSI010000018">
    <property type="protein sequence ID" value="MBD3108451.1"/>
    <property type="molecule type" value="Genomic_DNA"/>
</dbReference>
<sequence length="272" mass="31862">MKIVTVSDIHLDMNSKYAGVDLLPVFIQCLKSQEANLIIIAGDLCDNADDTIQVLDRLEAELEVKVLFIPGNHDIWVKQKDRTSWESYHLLQQHPSSLLDKPYDLKNGYVVIGEMGWYDYSFVKETIPYQTMIEHLEQWGDYKWTEWQMDDQQLNAKMLSQMQNQLNRYKDKKIILVHHFVPYKDFLSDRTKYMDWDLYNAFMGSQSAGDLINTYSNIEYVIFGHTHDRFGIVNNFYGKTVICSPLGYIAEPSETFFKKELLQSITIIELED</sequence>
<dbReference type="InterPro" id="IPR029052">
    <property type="entry name" value="Metallo-depent_PP-like"/>
</dbReference>
<keyword evidence="3" id="KW-1185">Reference proteome</keyword>
<dbReference type="RefSeq" id="WP_190997994.1">
    <property type="nucleotide sequence ID" value="NZ_JACXSI010000018.1"/>
</dbReference>
<evidence type="ECO:0000313" key="2">
    <source>
        <dbReference type="EMBL" id="MBD3108451.1"/>
    </source>
</evidence>
<dbReference type="NCBIfam" id="TIGR03729">
    <property type="entry name" value="acc_ester"/>
    <property type="match status" value="1"/>
</dbReference>
<evidence type="ECO:0000259" key="1">
    <source>
        <dbReference type="Pfam" id="PF00149"/>
    </source>
</evidence>
<dbReference type="Pfam" id="PF00149">
    <property type="entry name" value="Metallophos"/>
    <property type="match status" value="1"/>
</dbReference>
<dbReference type="InterPro" id="IPR004843">
    <property type="entry name" value="Calcineurin-like_PHP"/>
</dbReference>
<dbReference type="AlphaFoldDB" id="A0A927CVU0"/>
<proteinExistence type="predicted"/>
<dbReference type="Gene3D" id="3.60.21.10">
    <property type="match status" value="1"/>
</dbReference>
<dbReference type="PANTHER" id="PTHR36492:SF2">
    <property type="entry name" value="[ACYL-CARRIER-PROTEIN] PHOSPHODIESTERASE PPTH"/>
    <property type="match status" value="1"/>
</dbReference>
<dbReference type="PANTHER" id="PTHR36492">
    <property type="match status" value="1"/>
</dbReference>
<reference evidence="2" key="1">
    <citation type="submission" date="2020-09" db="EMBL/GenBank/DDBJ databases">
        <title>Bacillus faecalis sp. nov., a moderately halophilic bacterium isolated from cow faeces.</title>
        <authorList>
            <person name="Jiang L."/>
            <person name="Lee J."/>
        </authorList>
    </citation>
    <scope>NUCLEOTIDE SEQUENCE</scope>
    <source>
        <strain evidence="2">AGMB 02131</strain>
    </source>
</reference>
<protein>
    <submittedName>
        <fullName evidence="2">Metallophosphoesterase</fullName>
    </submittedName>
</protein>
<evidence type="ECO:0000313" key="3">
    <source>
        <dbReference type="Proteomes" id="UP000602076"/>
    </source>
</evidence>
<dbReference type="InterPro" id="IPR052963">
    <property type="entry name" value="Pantetheine_PDE"/>
</dbReference>